<accession>A0A284QYQ2</accession>
<dbReference type="Proteomes" id="UP000219338">
    <property type="component" value="Unassembled WGS sequence"/>
</dbReference>
<dbReference type="AlphaFoldDB" id="A0A284QYQ2"/>
<keyword evidence="2" id="KW-1185">Reference proteome</keyword>
<reference evidence="2" key="1">
    <citation type="journal article" date="2017" name="Nat. Ecol. Evol.">
        <title>Genome expansion and lineage-specific genetic innovations in the forest pathogenic fungi Armillaria.</title>
        <authorList>
            <person name="Sipos G."/>
            <person name="Prasanna A.N."/>
            <person name="Walter M.C."/>
            <person name="O'Connor E."/>
            <person name="Balint B."/>
            <person name="Krizsan K."/>
            <person name="Kiss B."/>
            <person name="Hess J."/>
            <person name="Varga T."/>
            <person name="Slot J."/>
            <person name="Riley R."/>
            <person name="Boka B."/>
            <person name="Rigling D."/>
            <person name="Barry K."/>
            <person name="Lee J."/>
            <person name="Mihaltcheva S."/>
            <person name="LaButti K."/>
            <person name="Lipzen A."/>
            <person name="Waldron R."/>
            <person name="Moloney N.M."/>
            <person name="Sperisen C."/>
            <person name="Kredics L."/>
            <person name="Vagvoelgyi C."/>
            <person name="Patrignani A."/>
            <person name="Fitzpatrick D."/>
            <person name="Nagy I."/>
            <person name="Doyle S."/>
            <person name="Anderson J.B."/>
            <person name="Grigoriev I.V."/>
            <person name="Gueldener U."/>
            <person name="Muensterkoetter M."/>
            <person name="Nagy L.G."/>
        </authorList>
    </citation>
    <scope>NUCLEOTIDE SEQUENCE [LARGE SCALE GENOMIC DNA]</scope>
    <source>
        <strain evidence="2">C18/9</strain>
    </source>
</reference>
<dbReference type="EMBL" id="FUEG01000003">
    <property type="protein sequence ID" value="SJL01600.1"/>
    <property type="molecule type" value="Genomic_DNA"/>
</dbReference>
<proteinExistence type="predicted"/>
<name>A0A284QYQ2_ARMOS</name>
<gene>
    <name evidence="1" type="ORF">ARMOST_04923</name>
</gene>
<sequence>MFLSLECVEQVGRKITFGISTCTYRKTAKLHARHEDHDAVEQKQDVQAFIIVKAPPRYEIVPEVRIPTSALPVDDTRYMTFMYKNFALKSVH</sequence>
<organism evidence="1 2">
    <name type="scientific">Armillaria ostoyae</name>
    <name type="common">Armillaria root rot fungus</name>
    <dbReference type="NCBI Taxonomy" id="47428"/>
    <lineage>
        <taxon>Eukaryota</taxon>
        <taxon>Fungi</taxon>
        <taxon>Dikarya</taxon>
        <taxon>Basidiomycota</taxon>
        <taxon>Agaricomycotina</taxon>
        <taxon>Agaricomycetes</taxon>
        <taxon>Agaricomycetidae</taxon>
        <taxon>Agaricales</taxon>
        <taxon>Marasmiineae</taxon>
        <taxon>Physalacriaceae</taxon>
        <taxon>Armillaria</taxon>
    </lineage>
</organism>
<protein>
    <submittedName>
        <fullName evidence="1">Uncharacterized protein</fullName>
    </submittedName>
</protein>
<evidence type="ECO:0000313" key="2">
    <source>
        <dbReference type="Proteomes" id="UP000219338"/>
    </source>
</evidence>
<evidence type="ECO:0000313" key="1">
    <source>
        <dbReference type="EMBL" id="SJL01600.1"/>
    </source>
</evidence>